<dbReference type="InterPro" id="IPR029062">
    <property type="entry name" value="Class_I_gatase-like"/>
</dbReference>
<keyword evidence="2" id="KW-1185">Reference proteome</keyword>
<proteinExistence type="predicted"/>
<sequence length="254" mass="27530">MKPVIAITGRRISAESLRDVDSRWAACQADMFWAEVSMKVAEAGGIPVELPYEAAGPEIIARVDALVVTGGQDVDPELWGGPPPEPSPTGGQMLTIDRRRDDYEITLVHHAVARGIPVLGICRGHQVLNVALDGTLIPHLSDRGIRHYSLAGVPDRRPDREHQVDLDAGTLAAELYGSRCRVNSWHHQAVDRPGEGLVVSGRAPDGVVEAIELPDQPVLGLQWHPEASVELEPCFPWLVEQARVTAANDTVAAR</sequence>
<name>A0A285LX28_9NOCA</name>
<gene>
    <name evidence="1" type="ORF">SAMN04244553_6498</name>
</gene>
<dbReference type="AlphaFoldDB" id="A0A285LX28"/>
<dbReference type="SUPFAM" id="SSF52317">
    <property type="entry name" value="Class I glutamine amidotransferase-like"/>
    <property type="match status" value="1"/>
</dbReference>
<keyword evidence="1" id="KW-0315">Glutamine amidotransferase</keyword>
<evidence type="ECO:0000313" key="1">
    <source>
        <dbReference type="EMBL" id="SNY89480.1"/>
    </source>
</evidence>
<dbReference type="InterPro" id="IPR011697">
    <property type="entry name" value="Peptidase_C26"/>
</dbReference>
<dbReference type="GO" id="GO:0005829">
    <property type="term" value="C:cytosol"/>
    <property type="evidence" value="ECO:0007669"/>
    <property type="project" value="TreeGrafter"/>
</dbReference>
<reference evidence="1 2" key="1">
    <citation type="submission" date="2017-09" db="EMBL/GenBank/DDBJ databases">
        <authorList>
            <person name="Ehlers B."/>
            <person name="Leendertz F.H."/>
        </authorList>
    </citation>
    <scope>NUCLEOTIDE SEQUENCE [LARGE SCALE GENOMIC DNA]</scope>
    <source>
        <strain evidence="1 2">DSM 45537</strain>
    </source>
</reference>
<dbReference type="PANTHER" id="PTHR43235">
    <property type="entry name" value="GLUTAMINE AMIDOTRANSFERASE PB2B2.05-RELATED"/>
    <property type="match status" value="1"/>
</dbReference>
<organism evidence="1 2">
    <name type="scientific">Nocardia amikacinitolerans</name>
    <dbReference type="NCBI Taxonomy" id="756689"/>
    <lineage>
        <taxon>Bacteria</taxon>
        <taxon>Bacillati</taxon>
        <taxon>Actinomycetota</taxon>
        <taxon>Actinomycetes</taxon>
        <taxon>Mycobacteriales</taxon>
        <taxon>Nocardiaceae</taxon>
        <taxon>Nocardia</taxon>
    </lineage>
</organism>
<dbReference type="Gene3D" id="3.40.50.880">
    <property type="match status" value="1"/>
</dbReference>
<keyword evidence="1" id="KW-0808">Transferase</keyword>
<dbReference type="InterPro" id="IPR044668">
    <property type="entry name" value="PuuD-like"/>
</dbReference>
<dbReference type="GO" id="GO:0016740">
    <property type="term" value="F:transferase activity"/>
    <property type="evidence" value="ECO:0007669"/>
    <property type="project" value="UniProtKB-KW"/>
</dbReference>
<dbReference type="RefSeq" id="WP_218841209.1">
    <property type="nucleotide sequence ID" value="NZ_OBEG01000009.1"/>
</dbReference>
<dbReference type="STRING" id="1379680.GCA_001612615_04419"/>
<dbReference type="GO" id="GO:0006598">
    <property type="term" value="P:polyamine catabolic process"/>
    <property type="evidence" value="ECO:0007669"/>
    <property type="project" value="TreeGrafter"/>
</dbReference>
<dbReference type="GO" id="GO:0033969">
    <property type="term" value="F:gamma-glutamyl-gamma-aminobutyrate hydrolase activity"/>
    <property type="evidence" value="ECO:0007669"/>
    <property type="project" value="TreeGrafter"/>
</dbReference>
<evidence type="ECO:0000313" key="2">
    <source>
        <dbReference type="Proteomes" id="UP000219565"/>
    </source>
</evidence>
<dbReference type="EMBL" id="OBEG01000009">
    <property type="protein sequence ID" value="SNY89480.1"/>
    <property type="molecule type" value="Genomic_DNA"/>
</dbReference>
<dbReference type="CDD" id="cd01745">
    <property type="entry name" value="GATase1_2"/>
    <property type="match status" value="1"/>
</dbReference>
<dbReference type="Proteomes" id="UP000219565">
    <property type="component" value="Unassembled WGS sequence"/>
</dbReference>
<protein>
    <submittedName>
        <fullName evidence="1">Putative glutamine amidotransferase</fullName>
    </submittedName>
</protein>
<accession>A0A285LX28</accession>
<dbReference type="PANTHER" id="PTHR43235:SF1">
    <property type="entry name" value="GLUTAMINE AMIDOTRANSFERASE PB2B2.05-RELATED"/>
    <property type="match status" value="1"/>
</dbReference>
<dbReference type="Pfam" id="PF07722">
    <property type="entry name" value="Peptidase_C26"/>
    <property type="match status" value="1"/>
</dbReference>
<dbReference type="PROSITE" id="PS51273">
    <property type="entry name" value="GATASE_TYPE_1"/>
    <property type="match status" value="1"/>
</dbReference>